<accession>A0A2R8BUR4</accession>
<keyword evidence="3" id="KW-1185">Reference proteome</keyword>
<feature type="transmembrane region" description="Helical" evidence="1">
    <location>
        <begin position="47"/>
        <end position="70"/>
    </location>
</feature>
<name>A0A2R8BUR4_9RHOB</name>
<keyword evidence="1" id="KW-0472">Membrane</keyword>
<organism evidence="2 3">
    <name type="scientific">Palleronia abyssalis</name>
    <dbReference type="NCBI Taxonomy" id="1501240"/>
    <lineage>
        <taxon>Bacteria</taxon>
        <taxon>Pseudomonadati</taxon>
        <taxon>Pseudomonadota</taxon>
        <taxon>Alphaproteobacteria</taxon>
        <taxon>Rhodobacterales</taxon>
        <taxon>Roseobacteraceae</taxon>
        <taxon>Palleronia</taxon>
    </lineage>
</organism>
<dbReference type="AlphaFoldDB" id="A0A2R8BUR4"/>
<evidence type="ECO:0000313" key="2">
    <source>
        <dbReference type="EMBL" id="SPJ23865.1"/>
    </source>
</evidence>
<proteinExistence type="predicted"/>
<protein>
    <submittedName>
        <fullName evidence="2">Uncharacterized protein</fullName>
    </submittedName>
</protein>
<keyword evidence="1" id="KW-0812">Transmembrane</keyword>
<evidence type="ECO:0000256" key="1">
    <source>
        <dbReference type="SAM" id="Phobius"/>
    </source>
</evidence>
<feature type="transmembrane region" description="Helical" evidence="1">
    <location>
        <begin position="6"/>
        <end position="27"/>
    </location>
</feature>
<dbReference type="EMBL" id="ONZF01000003">
    <property type="protein sequence ID" value="SPJ23865.1"/>
    <property type="molecule type" value="Genomic_DNA"/>
</dbReference>
<evidence type="ECO:0000313" key="3">
    <source>
        <dbReference type="Proteomes" id="UP000244912"/>
    </source>
</evidence>
<keyword evidence="1" id="KW-1133">Transmembrane helix</keyword>
<dbReference type="RefSeq" id="WP_108893725.1">
    <property type="nucleotide sequence ID" value="NZ_ONZF01000003.1"/>
</dbReference>
<gene>
    <name evidence="2" type="ORF">PAA8504_01684</name>
</gene>
<dbReference type="OrthoDB" id="7875737at2"/>
<reference evidence="2 3" key="1">
    <citation type="submission" date="2018-03" db="EMBL/GenBank/DDBJ databases">
        <authorList>
            <person name="Keele B.F."/>
        </authorList>
    </citation>
    <scope>NUCLEOTIDE SEQUENCE [LARGE SCALE GENOMIC DNA]</scope>
    <source>
        <strain evidence="2 3">CECT 8504</strain>
    </source>
</reference>
<dbReference type="Proteomes" id="UP000244912">
    <property type="component" value="Unassembled WGS sequence"/>
</dbReference>
<sequence>MEYIIWIGTALSCLGLAGLVYCVIAALRAKRAGLDEDEMRARLKRLVGWNMGALLLSTLGLVIVITGLFLG</sequence>